<dbReference type="PANTHER" id="PTHR46580:SF2">
    <property type="entry name" value="MAM DOMAIN-CONTAINING PROTEIN"/>
    <property type="match status" value="1"/>
</dbReference>
<dbReference type="InterPro" id="IPR007484">
    <property type="entry name" value="Peptidase_M28"/>
</dbReference>
<sequence>MRRKALPSYTIDNARTVQPWLGKVDEARILETMTYFSTRYPNRNSGTYEGFVASRSLRQEWDFLALGRSFVTSEIVECENCSMSSVVLTVRGTSKANEIVVVGGHLDSIGTGSQAPGADDNASGIATITEVIRVALADGWRPQRTVKFIGYSAGELGLRGSTQIAALHKQQNANVVGVLQLDMTNYAAGSPLTMKMVTDHSNAPLQDFLARLFDKYLAPMGMTRGTTTCGYACSDHAAWTAAGYPAAYVIEPTAFPYKHSSVDTMTYAGPTAKSSAKFAQFALAFVGELGKNAPPITPSDFDGDRRSDVFWRNGVTGANDIWRAFNPVSRITTSPVPNMLWKVAAIHDFNGDLRADVVWANHEGLHEIWYGGYAPSRQRLGYYFGAAIAAVGDFGASGSADIVLRNTSDNSVEILTDLMKGEANQRSLPEGIVPADWEIVAVGDFDGDRRDDLFWRNRKTGANELWRAGERAMRQPLTAVSVLAWRVAGTGDFNGDGRSDVVWRNETTGANVAWYSANPSTQRTFGTVSDTRWRIAAIGDYNGDSVSDLFWRHSTLGNNDLWLGGNSSQRVALTGVPADWQPQPAH</sequence>
<keyword evidence="4" id="KW-1185">Reference proteome</keyword>
<dbReference type="KEGG" id="lsf:I8J32_009800"/>
<evidence type="ECO:0000259" key="2">
    <source>
        <dbReference type="Pfam" id="PF04389"/>
    </source>
</evidence>
<dbReference type="SUPFAM" id="SSF69318">
    <property type="entry name" value="Integrin alpha N-terminal domain"/>
    <property type="match status" value="1"/>
</dbReference>
<dbReference type="Pfam" id="PF13517">
    <property type="entry name" value="FG-GAP_3"/>
    <property type="match status" value="1"/>
</dbReference>
<dbReference type="SUPFAM" id="SSF53187">
    <property type="entry name" value="Zn-dependent exopeptidases"/>
    <property type="match status" value="1"/>
</dbReference>
<proteinExistence type="predicted"/>
<reference evidence="3 4" key="1">
    <citation type="submission" date="2021-03" db="EMBL/GenBank/DDBJ databases">
        <title>Lysobacter sp. nov. isolated from soil of gangwondo yeongwol, south Korea.</title>
        <authorList>
            <person name="Kim K.R."/>
            <person name="Kim K.H."/>
            <person name="Jeon C.O."/>
        </authorList>
    </citation>
    <scope>NUCLEOTIDE SEQUENCE [LARGE SCALE GENOMIC DNA]</scope>
    <source>
        <strain evidence="3 4">R19</strain>
    </source>
</reference>
<dbReference type="Gene3D" id="3.40.630.10">
    <property type="entry name" value="Zn peptidases"/>
    <property type="match status" value="1"/>
</dbReference>
<keyword evidence="1" id="KW-0732">Signal</keyword>
<evidence type="ECO:0000256" key="1">
    <source>
        <dbReference type="ARBA" id="ARBA00022729"/>
    </source>
</evidence>
<dbReference type="InterPro" id="IPR028994">
    <property type="entry name" value="Integrin_alpha_N"/>
</dbReference>
<accession>A0A974XYB4</accession>
<dbReference type="Gene3D" id="2.130.10.130">
    <property type="entry name" value="Integrin alpha, N-terminal"/>
    <property type="match status" value="1"/>
</dbReference>
<evidence type="ECO:0000313" key="4">
    <source>
        <dbReference type="Proteomes" id="UP000639274"/>
    </source>
</evidence>
<dbReference type="InterPro" id="IPR013517">
    <property type="entry name" value="FG-GAP"/>
</dbReference>
<dbReference type="Pfam" id="PF04389">
    <property type="entry name" value="Peptidase_M28"/>
    <property type="match status" value="1"/>
</dbReference>
<feature type="domain" description="Peptidase M28" evidence="2">
    <location>
        <begin position="86"/>
        <end position="272"/>
    </location>
</feature>
<dbReference type="RefSeq" id="WP_207526533.1">
    <property type="nucleotide sequence ID" value="NZ_CP071518.1"/>
</dbReference>
<gene>
    <name evidence="3" type="ORF">I8J32_009800</name>
</gene>
<organism evidence="3 4">
    <name type="scientific">Agrilutibacter solisilvae</name>
    <dbReference type="NCBI Taxonomy" id="2763317"/>
    <lineage>
        <taxon>Bacteria</taxon>
        <taxon>Pseudomonadati</taxon>
        <taxon>Pseudomonadota</taxon>
        <taxon>Gammaproteobacteria</taxon>
        <taxon>Lysobacterales</taxon>
        <taxon>Lysobacteraceae</taxon>
        <taxon>Agrilutibacter</taxon>
    </lineage>
</organism>
<name>A0A974XYB4_9GAMM</name>
<dbReference type="PANTHER" id="PTHR46580">
    <property type="entry name" value="SENSOR KINASE-RELATED"/>
    <property type="match status" value="1"/>
</dbReference>
<dbReference type="AlphaFoldDB" id="A0A974XYB4"/>
<dbReference type="Proteomes" id="UP000639274">
    <property type="component" value="Chromosome"/>
</dbReference>
<protein>
    <submittedName>
        <fullName evidence="3">M28 family peptidase</fullName>
    </submittedName>
</protein>
<evidence type="ECO:0000313" key="3">
    <source>
        <dbReference type="EMBL" id="QSX77100.1"/>
    </source>
</evidence>
<dbReference type="EMBL" id="CP071518">
    <property type="protein sequence ID" value="QSX77100.1"/>
    <property type="molecule type" value="Genomic_DNA"/>
</dbReference>